<dbReference type="Pfam" id="PF13412">
    <property type="entry name" value="HTH_24"/>
    <property type="match status" value="1"/>
</dbReference>
<dbReference type="Gene3D" id="1.10.10.10">
    <property type="entry name" value="Winged helix-like DNA-binding domain superfamily/Winged helix DNA-binding domain"/>
    <property type="match status" value="1"/>
</dbReference>
<name>A0A0R2UB01_9GAMM</name>
<sequence>MTKTATSLDNSLSEADLKLMLEIEKNSSINQRALAKTFNVSLGKINYCIKALIDVGFIKLDNFSNAQNKLQYLYLLTPQGIAAKTRLTKKFLKIKQQEYNQLKELLK</sequence>
<dbReference type="NCBIfam" id="TIGR04176">
    <property type="entry name" value="MarR_EPS"/>
    <property type="match status" value="1"/>
</dbReference>
<dbReference type="InterPro" id="IPR036388">
    <property type="entry name" value="WH-like_DNA-bd_sf"/>
</dbReference>
<dbReference type="EMBL" id="LICS01000087">
    <property type="protein sequence ID" value="KRO94570.1"/>
    <property type="molecule type" value="Genomic_DNA"/>
</dbReference>
<gene>
    <name evidence="1" type="ORF">ABS10_07035</name>
</gene>
<reference evidence="1 2" key="1">
    <citation type="submission" date="2015-10" db="EMBL/GenBank/DDBJ databases">
        <title>Metagenome-Assembled Genomes uncover a global brackish microbiome.</title>
        <authorList>
            <person name="Hugerth L.W."/>
            <person name="Larsson J."/>
            <person name="Alneberg J."/>
            <person name="Lindh M.V."/>
            <person name="Legrand C."/>
            <person name="Pinhassi J."/>
            <person name="Andersson A.F."/>
        </authorList>
    </citation>
    <scope>NUCLEOTIDE SEQUENCE [LARGE SCALE GENOMIC DNA]</scope>
    <source>
        <strain evidence="1">BACL1 MAG-120820-bin45</strain>
    </source>
</reference>
<dbReference type="InterPro" id="IPR026433">
    <property type="entry name" value="MarR_EPS"/>
</dbReference>
<accession>A0A0R2UB01</accession>
<organism evidence="1 2">
    <name type="scientific">SAR86 cluster bacterium BACL1 MAG-120820-bin45</name>
    <dbReference type="NCBI Taxonomy" id="1655612"/>
    <lineage>
        <taxon>Bacteria</taxon>
        <taxon>Pseudomonadati</taxon>
        <taxon>Pseudomonadota</taxon>
        <taxon>Gammaproteobacteria</taxon>
        <taxon>SAR86 cluster</taxon>
    </lineage>
</organism>
<dbReference type="SUPFAM" id="SSF46785">
    <property type="entry name" value="Winged helix' DNA-binding domain"/>
    <property type="match status" value="1"/>
</dbReference>
<comment type="caution">
    <text evidence="1">The sequence shown here is derived from an EMBL/GenBank/DDBJ whole genome shotgun (WGS) entry which is preliminary data.</text>
</comment>
<proteinExistence type="predicted"/>
<dbReference type="Proteomes" id="UP000051027">
    <property type="component" value="Unassembled WGS sequence"/>
</dbReference>
<dbReference type="AlphaFoldDB" id="A0A0R2UB01"/>
<evidence type="ECO:0000313" key="2">
    <source>
        <dbReference type="Proteomes" id="UP000051027"/>
    </source>
</evidence>
<protein>
    <submittedName>
        <fullName evidence="1">MarR family EPS-associated transcriptional regulator</fullName>
    </submittedName>
</protein>
<evidence type="ECO:0000313" key="1">
    <source>
        <dbReference type="EMBL" id="KRO94570.1"/>
    </source>
</evidence>
<dbReference type="STRING" id="1655612.ABS10_07035"/>
<dbReference type="InterPro" id="IPR036390">
    <property type="entry name" value="WH_DNA-bd_sf"/>
</dbReference>